<dbReference type="SUPFAM" id="SSF52743">
    <property type="entry name" value="Subtilisin-like"/>
    <property type="match status" value="1"/>
</dbReference>
<organism evidence="5 6">
    <name type="scientific">Kuenenia stuttgartiensis</name>
    <dbReference type="NCBI Taxonomy" id="174633"/>
    <lineage>
        <taxon>Bacteria</taxon>
        <taxon>Pseudomonadati</taxon>
        <taxon>Planctomycetota</taxon>
        <taxon>Candidatus Brocadiia</taxon>
        <taxon>Candidatus Brocadiales</taxon>
        <taxon>Candidatus Brocadiaceae</taxon>
        <taxon>Candidatus Kuenenia</taxon>
    </lineage>
</organism>
<reference evidence="6" key="1">
    <citation type="submission" date="2017-10" db="EMBL/GenBank/DDBJ databases">
        <authorList>
            <person name="Frank J."/>
        </authorList>
    </citation>
    <scope>NUCLEOTIDE SEQUENCE [LARGE SCALE GENOMIC DNA]</scope>
</reference>
<keyword evidence="6" id="KW-1185">Reference proteome</keyword>
<dbReference type="Proteomes" id="UP000221734">
    <property type="component" value="Chromosome Kuenenia_stuttgartiensis_MBR1"/>
</dbReference>
<dbReference type="PANTHER" id="PTHR42884">
    <property type="entry name" value="PROPROTEIN CONVERTASE SUBTILISIN/KEXIN-RELATED"/>
    <property type="match status" value="1"/>
</dbReference>
<evidence type="ECO:0000313" key="5">
    <source>
        <dbReference type="EMBL" id="SOH04905.1"/>
    </source>
</evidence>
<dbReference type="CDD" id="cd05562">
    <property type="entry name" value="Peptidases_S53_like"/>
    <property type="match status" value="1"/>
</dbReference>
<dbReference type="InterPro" id="IPR034075">
    <property type="entry name" value="Glr3161-like_dom"/>
</dbReference>
<dbReference type="InterPro" id="IPR036852">
    <property type="entry name" value="Peptidase_S8/S53_dom_sf"/>
</dbReference>
<evidence type="ECO:0000313" key="6">
    <source>
        <dbReference type="Proteomes" id="UP000221734"/>
    </source>
</evidence>
<dbReference type="InterPro" id="IPR000209">
    <property type="entry name" value="Peptidase_S8/S53_dom"/>
</dbReference>
<dbReference type="GO" id="GO:0004252">
    <property type="term" value="F:serine-type endopeptidase activity"/>
    <property type="evidence" value="ECO:0007669"/>
    <property type="project" value="InterPro"/>
</dbReference>
<dbReference type="KEGG" id="kst:KSMBR1_2417"/>
<dbReference type="InterPro" id="IPR023828">
    <property type="entry name" value="Peptidase_S8_Ser-AS"/>
</dbReference>
<keyword evidence="2" id="KW-0378">Hydrolase</keyword>
<evidence type="ECO:0000256" key="2">
    <source>
        <dbReference type="ARBA" id="ARBA00022801"/>
    </source>
</evidence>
<feature type="domain" description="Peptidase S8/S53" evidence="4">
    <location>
        <begin position="447"/>
        <end position="583"/>
    </location>
</feature>
<keyword evidence="1" id="KW-0645">Protease</keyword>
<dbReference type="AlphaFoldDB" id="A0A2C9CGX9"/>
<dbReference type="PROSITE" id="PS00138">
    <property type="entry name" value="SUBTILASE_SER"/>
    <property type="match status" value="1"/>
</dbReference>
<proteinExistence type="predicted"/>
<dbReference type="RefSeq" id="WP_099325568.1">
    <property type="nucleotide sequence ID" value="NZ_LT934425.1"/>
</dbReference>
<dbReference type="Gene3D" id="3.40.50.200">
    <property type="entry name" value="Peptidase S8/S53 domain"/>
    <property type="match status" value="2"/>
</dbReference>
<protein>
    <recommendedName>
        <fullName evidence="4">Peptidase S8/S53 domain-containing protein</fullName>
    </recommendedName>
</protein>
<gene>
    <name evidence="5" type="ORF">KSMBR1_2417</name>
</gene>
<evidence type="ECO:0000259" key="4">
    <source>
        <dbReference type="Pfam" id="PF00082"/>
    </source>
</evidence>
<dbReference type="OrthoDB" id="9813435at2"/>
<sequence length="597" mass="64670">MRQLLKYELLAAVLLNIFAPNLLHAEMRETEAVQQMILAREKQFTRAKHGLTVLYDEYLAYKEKSKFPAKIAKFEPEMPLYRIEGDMVVIDAVAVNDAAILKEHLESLGMKQAVVYGNMVSGLMPIEAVKNMDALENLRFARPSYAITRAGKVDGQGDIAMKSDLARNTYGIDGRGITIGVLSDSFNCLDGAVDDVRNDDLPFEITVLEEESGCSSGSDEGRAMMQIIHDVAPGAGLAFHSAFNGMADFAAGIIKLKTDAGAHVIVDDVQYFAEPMFQDGIIAQAVDIVKDLGAVYFSAAGNSGRDAYESLFRRSGKAPVFFGEPHDFDPGADTDTFQGITIPPGTEVYLVLQWDSPFYSVSPPVSQNDIDVFLTNDPPTTVLAYGIDNNIGGDPVEALYYYNPIGSGNTDFNIVIENIKGPAPRLIKYVLFNFEGTLNEYATKSGTIYGHANAAGGVAVGASAYFETPELGVDPAIPEYYSSAGHTVVFFDENGTFSTPQVRKKPEIVAIDGVNTTFFGTDWEEDGFPNFFGTSAAAPHAAAVVALMLEANPLLSPDDIYSILKDTALDMEESGFDYDSGYGLIQADLAVEEASSR</sequence>
<evidence type="ECO:0000256" key="1">
    <source>
        <dbReference type="ARBA" id="ARBA00022670"/>
    </source>
</evidence>
<dbReference type="GO" id="GO:0016485">
    <property type="term" value="P:protein processing"/>
    <property type="evidence" value="ECO:0007669"/>
    <property type="project" value="TreeGrafter"/>
</dbReference>
<dbReference type="EMBL" id="LT934425">
    <property type="protein sequence ID" value="SOH04905.1"/>
    <property type="molecule type" value="Genomic_DNA"/>
</dbReference>
<dbReference type="GO" id="GO:0016020">
    <property type="term" value="C:membrane"/>
    <property type="evidence" value="ECO:0007669"/>
    <property type="project" value="TreeGrafter"/>
</dbReference>
<keyword evidence="3" id="KW-0720">Serine protease</keyword>
<evidence type="ECO:0000256" key="3">
    <source>
        <dbReference type="ARBA" id="ARBA00022825"/>
    </source>
</evidence>
<dbReference type="PANTHER" id="PTHR42884:SF14">
    <property type="entry name" value="NEUROENDOCRINE CONVERTASE 1"/>
    <property type="match status" value="1"/>
</dbReference>
<dbReference type="Pfam" id="PF00082">
    <property type="entry name" value="Peptidase_S8"/>
    <property type="match status" value="1"/>
</dbReference>
<accession>A0A2C9CGX9</accession>
<name>A0A2C9CGX9_KUEST</name>